<comment type="similarity">
    <text evidence="3">Belongs to the gas vesicle GvpF/GvpL family.</text>
</comment>
<dbReference type="PANTHER" id="PTHR36852">
    <property type="entry name" value="PROTEIN GVPL 2"/>
    <property type="match status" value="1"/>
</dbReference>
<comment type="subcellular location">
    <subcellularLocation>
        <location evidence="2">Gas vesicle</location>
    </subcellularLocation>
</comment>
<dbReference type="EMBL" id="SMKS01000030">
    <property type="protein sequence ID" value="TDD04493.1"/>
    <property type="molecule type" value="Genomic_DNA"/>
</dbReference>
<evidence type="ECO:0000313" key="5">
    <source>
        <dbReference type="Proteomes" id="UP000295674"/>
    </source>
</evidence>
<comment type="caution">
    <text evidence="4">The sequence shown here is derived from an EMBL/GenBank/DDBJ whole genome shotgun (WGS) entry which is preliminary data.</text>
</comment>
<dbReference type="OrthoDB" id="3867411at2"/>
<dbReference type="Pfam" id="PF06386">
    <property type="entry name" value="GvpL_GvpF"/>
    <property type="match status" value="1"/>
</dbReference>
<evidence type="ECO:0000256" key="3">
    <source>
        <dbReference type="ARBA" id="ARBA00035643"/>
    </source>
</evidence>
<evidence type="ECO:0000256" key="1">
    <source>
        <dbReference type="ARBA" id="ARBA00022987"/>
    </source>
</evidence>
<gene>
    <name evidence="4" type="ORF">E1181_17795</name>
</gene>
<organism evidence="4 5">
    <name type="scientific">Saccharopolyspora terrae</name>
    <dbReference type="NCBI Taxonomy" id="2530384"/>
    <lineage>
        <taxon>Bacteria</taxon>
        <taxon>Bacillati</taxon>
        <taxon>Actinomycetota</taxon>
        <taxon>Actinomycetes</taxon>
        <taxon>Pseudonocardiales</taxon>
        <taxon>Pseudonocardiaceae</taxon>
        <taxon>Saccharopolyspora</taxon>
    </lineage>
</organism>
<dbReference type="PANTHER" id="PTHR36852:SF1">
    <property type="entry name" value="PROTEIN GVPL 2"/>
    <property type="match status" value="1"/>
</dbReference>
<protein>
    <submittedName>
        <fullName evidence="4">GvpL/GvpF family gas vesicle protein</fullName>
    </submittedName>
</protein>
<name>A0A4R4VN74_9PSEU</name>
<keyword evidence="5" id="KW-1185">Reference proteome</keyword>
<evidence type="ECO:0000256" key="2">
    <source>
        <dbReference type="ARBA" id="ARBA00035108"/>
    </source>
</evidence>
<sequence>MTAQADHQQSRAETRHGAYVYGIMREQEAAPGDLPAVGGESEVRVVSRGGLSALISDLEINRPLGAPEDLLAHERVLDSVAADTTVLPMRFGAVLADADAVADELLEPHRDEFASALAELDGTIQYAVRGTYLDDAHLREVVAEDPAIAELREQLRGIAEDAAYDERVRLGELVHDAVLAKRRADAEHLVRATDSATLRSRVHDVVGESEALHVSFLVDRDQVSDFEAALGELAQQWTERVGLRQIGPLAPYDFVRED</sequence>
<dbReference type="GO" id="GO:0031411">
    <property type="term" value="C:gas vesicle"/>
    <property type="evidence" value="ECO:0007669"/>
    <property type="project" value="UniProtKB-SubCell"/>
</dbReference>
<dbReference type="GO" id="GO:0031412">
    <property type="term" value="P:gas vesicle organization"/>
    <property type="evidence" value="ECO:0007669"/>
    <property type="project" value="InterPro"/>
</dbReference>
<dbReference type="InterPro" id="IPR009430">
    <property type="entry name" value="GvpL/GvpF"/>
</dbReference>
<proteinExistence type="inferred from homology"/>
<dbReference type="AlphaFoldDB" id="A0A4R4VN74"/>
<evidence type="ECO:0000313" key="4">
    <source>
        <dbReference type="EMBL" id="TDD04493.1"/>
    </source>
</evidence>
<reference evidence="4 5" key="1">
    <citation type="submission" date="2019-03" db="EMBL/GenBank/DDBJ databases">
        <title>Draft genome sequences of novel Actinobacteria.</title>
        <authorList>
            <person name="Sahin N."/>
            <person name="Ay H."/>
            <person name="Saygin H."/>
        </authorList>
    </citation>
    <scope>NUCLEOTIDE SEQUENCE [LARGE SCALE GENOMIC DNA]</scope>
    <source>
        <strain evidence="4 5">16K309</strain>
    </source>
</reference>
<dbReference type="RefSeq" id="WP_132676197.1">
    <property type="nucleotide sequence ID" value="NZ_SMKS01000030.1"/>
</dbReference>
<dbReference type="Proteomes" id="UP000295674">
    <property type="component" value="Unassembled WGS sequence"/>
</dbReference>
<keyword evidence="1" id="KW-0304">Gas vesicle</keyword>
<accession>A0A4R4VN74</accession>